<protein>
    <submittedName>
        <fullName evidence="1">Uncharacterized protein</fullName>
    </submittedName>
</protein>
<organism evidence="1 2">
    <name type="scientific">Dendroctonus ponderosae</name>
    <name type="common">Mountain pine beetle</name>
    <dbReference type="NCBI Taxonomy" id="77166"/>
    <lineage>
        <taxon>Eukaryota</taxon>
        <taxon>Metazoa</taxon>
        <taxon>Ecdysozoa</taxon>
        <taxon>Arthropoda</taxon>
        <taxon>Hexapoda</taxon>
        <taxon>Insecta</taxon>
        <taxon>Pterygota</taxon>
        <taxon>Neoptera</taxon>
        <taxon>Endopterygota</taxon>
        <taxon>Coleoptera</taxon>
        <taxon>Polyphaga</taxon>
        <taxon>Cucujiformia</taxon>
        <taxon>Curculionidae</taxon>
        <taxon>Scolytinae</taxon>
        <taxon>Dendroctonus</taxon>
    </lineage>
</organism>
<dbReference type="GeneID" id="109546250"/>
<accession>A0AAR5QHK0</accession>
<reference evidence="1" key="2">
    <citation type="submission" date="2024-08" db="UniProtKB">
        <authorList>
            <consortium name="EnsemblMetazoa"/>
        </authorList>
    </citation>
    <scope>IDENTIFICATION</scope>
</reference>
<name>A0AAR5QHK0_DENPD</name>
<evidence type="ECO:0000313" key="1">
    <source>
        <dbReference type="EnsemblMetazoa" id="XP_019772704.1"/>
    </source>
</evidence>
<dbReference type="EnsemblMetazoa" id="XM_019917145.1">
    <property type="protein sequence ID" value="XP_019772704.1"/>
    <property type="gene ID" value="LOC109546250"/>
</dbReference>
<keyword evidence="2" id="KW-1185">Reference proteome</keyword>
<proteinExistence type="predicted"/>
<dbReference type="AlphaFoldDB" id="A0AAR5QHK0"/>
<dbReference type="Proteomes" id="UP000019118">
    <property type="component" value="Unassembled WGS sequence"/>
</dbReference>
<dbReference type="KEGG" id="dpa:109546250"/>
<sequence>MELNKNLVRVQATLMMCAKEMGDFTRINYVGGNEGHILKLTSQMANCLARSHLLELPDKPSTNHTSELNEVVFFLALNTKFNRQLPQLEQQYRHLINIIPQISKCVLANICFGLNLVSPYGYVIENLPLEVTEELLDQTIDCLKKGQLYDNLHNAFVILKSTVNKVSALTSTTEMSEDVLRAASIILQNVTFITTEEIEYRNTQKVYHHMGFIVLRLLDLMLHVDPSKGVVAKFIPGLVSTTCGLLKCVTIDVYCSWVEINEGDEVLQAVISGKAYVVLEKYQKNKMASELVSMLGTIARKPKTIAQRIMEADTARKICMVDENDQHQMSWFRALCLDPFSDAKATACIEKWWKLCDESAVDKLLSAPTQQANQHKQLILKCASNLGVDELCRVVTIHFNKKKTQWSEDITDQLVVYFNQVHRDMNADELKQILLLFLQNPHIAIQQLYINAFKRSDELVQVFKLFKDVSDVENISRKLLKELFEEHPPSCQNMQNYIQLLSSMINCQYHTWNFIVTEVILTRLVFYKKNDQLEEFKCCLQMLKHFRDLDCQLSKEVELYEYILICSSKNRCASFINFDQIRQEIAGHCVDYMLHKCEKFRTLEAKKESFPTLAENCADLWTEYYRKSFWETKKSSLLDTILPGLDFTNYRESTVDQNFTSLLKTLPRCTPSEWKQLLEELAEKFSAKTTLNVLTDIMCLLCDFADNHSKVDSSNSTPLQAIQFCLQNYGAFTASAPDNISDQLEVINDICRVLRHIPGYLTATEGMCLINALPEKPLQFLAADEQFINQIILISDKELRQALAQKVLASSQRNE</sequence>
<reference evidence="2" key="1">
    <citation type="journal article" date="2013" name="Genome Biol.">
        <title>Draft genome of the mountain pine beetle, Dendroctonus ponderosae Hopkins, a major forest pest.</title>
        <authorList>
            <person name="Keeling C.I."/>
            <person name="Yuen M.M."/>
            <person name="Liao N.Y."/>
            <person name="Docking T.R."/>
            <person name="Chan S.K."/>
            <person name="Taylor G.A."/>
            <person name="Palmquist D.L."/>
            <person name="Jackman S.D."/>
            <person name="Nguyen A."/>
            <person name="Li M."/>
            <person name="Henderson H."/>
            <person name="Janes J.K."/>
            <person name="Zhao Y."/>
            <person name="Pandoh P."/>
            <person name="Moore R."/>
            <person name="Sperling F.A."/>
            <person name="Huber D.P."/>
            <person name="Birol I."/>
            <person name="Jones S.J."/>
            <person name="Bohlmann J."/>
        </authorList>
    </citation>
    <scope>NUCLEOTIDE SEQUENCE</scope>
</reference>
<evidence type="ECO:0000313" key="2">
    <source>
        <dbReference type="Proteomes" id="UP000019118"/>
    </source>
</evidence>